<dbReference type="GO" id="GO:0008234">
    <property type="term" value="F:cysteine-type peptidase activity"/>
    <property type="evidence" value="ECO:0007669"/>
    <property type="project" value="UniProtKB-KW"/>
</dbReference>
<dbReference type="InterPro" id="IPR036440">
    <property type="entry name" value="Peptidase_C15-like_sf"/>
</dbReference>
<dbReference type="EMBL" id="MU006825">
    <property type="protein sequence ID" value="KAF2634463.1"/>
    <property type="molecule type" value="Genomic_DNA"/>
</dbReference>
<evidence type="ECO:0000256" key="1">
    <source>
        <dbReference type="ARBA" id="ARBA00006641"/>
    </source>
</evidence>
<keyword evidence="2" id="KW-0645">Protease</keyword>
<protein>
    <submittedName>
        <fullName evidence="5">Peptidase C15, pyroglutamyl peptidase I-like protein</fullName>
    </submittedName>
</protein>
<dbReference type="AlphaFoldDB" id="A0A6A6RHJ9"/>
<name>A0A6A6RHJ9_9PLEO</name>
<accession>A0A6A6RHJ9</accession>
<keyword evidence="6" id="KW-1185">Reference proteome</keyword>
<dbReference type="SUPFAM" id="SSF53182">
    <property type="entry name" value="Pyrrolidone carboxyl peptidase (pyroglutamate aminopeptidase)"/>
    <property type="match status" value="1"/>
</dbReference>
<reference evidence="5" key="1">
    <citation type="journal article" date="2020" name="Stud. Mycol.">
        <title>101 Dothideomycetes genomes: a test case for predicting lifestyles and emergence of pathogens.</title>
        <authorList>
            <person name="Haridas S."/>
            <person name="Albert R."/>
            <person name="Binder M."/>
            <person name="Bloem J."/>
            <person name="Labutti K."/>
            <person name="Salamov A."/>
            <person name="Andreopoulos B."/>
            <person name="Baker S."/>
            <person name="Barry K."/>
            <person name="Bills G."/>
            <person name="Bluhm B."/>
            <person name="Cannon C."/>
            <person name="Castanera R."/>
            <person name="Culley D."/>
            <person name="Daum C."/>
            <person name="Ezra D."/>
            <person name="Gonzalez J."/>
            <person name="Henrissat B."/>
            <person name="Kuo A."/>
            <person name="Liang C."/>
            <person name="Lipzen A."/>
            <person name="Lutzoni F."/>
            <person name="Magnuson J."/>
            <person name="Mondo S."/>
            <person name="Nolan M."/>
            <person name="Ohm R."/>
            <person name="Pangilinan J."/>
            <person name="Park H.-J."/>
            <person name="Ramirez L."/>
            <person name="Alfaro M."/>
            <person name="Sun H."/>
            <person name="Tritt A."/>
            <person name="Yoshinaga Y."/>
            <person name="Zwiers L.-H."/>
            <person name="Turgeon B."/>
            <person name="Goodwin S."/>
            <person name="Spatafora J."/>
            <person name="Crous P."/>
            <person name="Grigoriev I."/>
        </authorList>
    </citation>
    <scope>NUCLEOTIDE SEQUENCE</scope>
    <source>
        <strain evidence="5">CBS 473.64</strain>
    </source>
</reference>
<dbReference type="Gene3D" id="3.40.630.20">
    <property type="entry name" value="Peptidase C15, pyroglutamyl peptidase I-like"/>
    <property type="match status" value="1"/>
</dbReference>
<evidence type="ECO:0000256" key="4">
    <source>
        <dbReference type="ARBA" id="ARBA00022807"/>
    </source>
</evidence>
<evidence type="ECO:0000313" key="6">
    <source>
        <dbReference type="Proteomes" id="UP000799753"/>
    </source>
</evidence>
<dbReference type="OrthoDB" id="407146at2759"/>
<dbReference type="Proteomes" id="UP000799753">
    <property type="component" value="Unassembled WGS sequence"/>
</dbReference>
<keyword evidence="4" id="KW-0788">Thiol protease</keyword>
<dbReference type="InterPro" id="IPR016125">
    <property type="entry name" value="Peptidase_C15-like"/>
</dbReference>
<evidence type="ECO:0000256" key="3">
    <source>
        <dbReference type="ARBA" id="ARBA00022801"/>
    </source>
</evidence>
<gene>
    <name evidence="5" type="ORF">P280DRAFT_463492</name>
</gene>
<dbReference type="Pfam" id="PF01470">
    <property type="entry name" value="Peptidase_C15"/>
    <property type="match status" value="1"/>
</dbReference>
<proteinExistence type="inferred from homology"/>
<keyword evidence="3" id="KW-0378">Hydrolase</keyword>
<comment type="similarity">
    <text evidence="1">Belongs to the peptidase C15 family.</text>
</comment>
<dbReference type="GO" id="GO:0006508">
    <property type="term" value="P:proteolysis"/>
    <property type="evidence" value="ECO:0007669"/>
    <property type="project" value="UniProtKB-KW"/>
</dbReference>
<organism evidence="5 6">
    <name type="scientific">Massarina eburnea CBS 473.64</name>
    <dbReference type="NCBI Taxonomy" id="1395130"/>
    <lineage>
        <taxon>Eukaryota</taxon>
        <taxon>Fungi</taxon>
        <taxon>Dikarya</taxon>
        <taxon>Ascomycota</taxon>
        <taxon>Pezizomycotina</taxon>
        <taxon>Dothideomycetes</taxon>
        <taxon>Pleosporomycetidae</taxon>
        <taxon>Pleosporales</taxon>
        <taxon>Massarineae</taxon>
        <taxon>Massarinaceae</taxon>
        <taxon>Massarina</taxon>
    </lineage>
</organism>
<evidence type="ECO:0000256" key="2">
    <source>
        <dbReference type="ARBA" id="ARBA00022670"/>
    </source>
</evidence>
<evidence type="ECO:0000313" key="5">
    <source>
        <dbReference type="EMBL" id="KAF2634463.1"/>
    </source>
</evidence>
<dbReference type="PANTHER" id="PTHR23402:SF1">
    <property type="entry name" value="PYROGLUTAMYL-PEPTIDASE I"/>
    <property type="match status" value="1"/>
</dbReference>
<sequence length="241" mass="26932">MTDSNSPAEVKVLVTGFGPFLDITTNPSWEIALNLPTTLASPNGTPIKLVVPDTYIPAAYHKIFTQTTALIDQHNPDIVVHMGLAVDRDYFAIEQSAPKEGYHEFPDVERKVFTRAENKKTFGKAPDQLATSFDLDSVVTAWQDACSRISFSTEGGKEKGKVKGKQARKTVDVRYSNDVGTYVCGFMYYVSLLEMDKRKKARHSVFLHVPKLERKEATEVGVEVTKRAIEALVGEWEKCQE</sequence>
<dbReference type="PANTHER" id="PTHR23402">
    <property type="entry name" value="PROTEASE FAMILY C15 PYROGLUTAMYL-PEPTIDASE I-RELATED"/>
    <property type="match status" value="1"/>
</dbReference>